<sequence length="879" mass="96407">MDVELTDEDLQKLYAWVDEIPLSRPKRNIARDFSDGVLTAEVVAHYFPRLVELHNYSAANSVAQKLYNWGTLNTKVFRRLAFQLQQPDIEALAQCKPGAVEKLLYELQLRMANYRAKQRRASATSAQSGESENGQDTSQTGEDSSDRGGGGSAAGRSAPGPNLRGVVTILEQKVARLEQLVHMKDLKIARLEAALQAAEDALDGERRARERLQQQQQQQAPQQQHGHAYQAQYQQQRQQQRQEYDDQQLSADFDELQLQRGGGGAAPVRRMSGRAFTGYLSWRDALLLMIADYIGAFLGGILVYLTYLPHFSLVPPAPQRPHWPETTILPPENGGTRAALISYDAHGLTGSTARAPVELRRRRVESRGRMGGISYDVRGLTGSNARAPVELRRRRVERKGSVEMLDIAESVRRSRSSFNGLSSVEERGGSYAPSADIGRPAYAEPTAAPPPPPQIGNGQKSEIGSGQKGEAAGCGKLLRELKAIVEVHLHPGDILQVERSDGGMSTATDYDKLLGESDQLHRAYLASLLADQNSKLTCFCTRPAVAARKRNSRDAAPCEWGGKPCPHADDAFALTAALDAGSPCALESKRNYAFTLCEVVGTFMLIWTVLMLELRVELLPQSAKDNGYLITQAFLVGFVVVGLIMGMAGPTGYAANPARDWGPRLAHFVLPIPNKGSSEWMRAMAFKAFVGRDGKTAVHFLACRGDVKIYSPHTHHRSADLLHSGMANLDDHVSLTELFESTHESTHKSTHESTHESTHKSTHEHCGVTWSWEFAMPPCSDAAGPGLVSPPRMLSVTAMHILKKRLSAWNPCSAFVVVAPVSGYYAPVPFFGGYVGGFLGALAFHLCRYLYNFPATFEGPENFGGNWNCAGKHCFPLPE</sequence>
<feature type="compositionally biased region" description="Low complexity" evidence="5">
    <location>
        <begin position="213"/>
        <end position="241"/>
    </location>
</feature>
<feature type="domain" description="Calponin-homology (CH)" evidence="7">
    <location>
        <begin position="7"/>
        <end position="112"/>
    </location>
</feature>
<dbReference type="InterPro" id="IPR010441">
    <property type="entry name" value="CH_2"/>
</dbReference>
<feature type="compositionally biased region" description="Basic and acidic residues" evidence="5">
    <location>
        <begin position="203"/>
        <end position="212"/>
    </location>
</feature>
<feature type="transmembrane region" description="Helical" evidence="6">
    <location>
        <begin position="592"/>
        <end position="612"/>
    </location>
</feature>
<dbReference type="SUPFAM" id="SSF81338">
    <property type="entry name" value="Aquaporin-like"/>
    <property type="match status" value="1"/>
</dbReference>
<proteinExistence type="predicted"/>
<dbReference type="InterPro" id="IPR036872">
    <property type="entry name" value="CH_dom_sf"/>
</dbReference>
<reference evidence="8" key="1">
    <citation type="submission" date="2021-02" db="EMBL/GenBank/DDBJ databases">
        <title>First Annotated Genome of the Yellow-green Alga Tribonema minus.</title>
        <authorList>
            <person name="Mahan K.M."/>
        </authorList>
    </citation>
    <scope>NUCLEOTIDE SEQUENCE</scope>
    <source>
        <strain evidence="8">UTEX B ZZ1240</strain>
    </source>
</reference>
<dbReference type="PROSITE" id="PS50021">
    <property type="entry name" value="CH"/>
    <property type="match status" value="1"/>
</dbReference>
<dbReference type="Proteomes" id="UP000664859">
    <property type="component" value="Unassembled WGS sequence"/>
</dbReference>
<evidence type="ECO:0000256" key="4">
    <source>
        <dbReference type="ARBA" id="ARBA00023136"/>
    </source>
</evidence>
<dbReference type="Gene3D" id="1.20.1080.10">
    <property type="entry name" value="Glycerol uptake facilitator protein"/>
    <property type="match status" value="1"/>
</dbReference>
<dbReference type="GO" id="GO:0051493">
    <property type="term" value="P:regulation of cytoskeleton organization"/>
    <property type="evidence" value="ECO:0007669"/>
    <property type="project" value="TreeGrafter"/>
</dbReference>
<feature type="compositionally biased region" description="Polar residues" evidence="5">
    <location>
        <begin position="121"/>
        <end position="142"/>
    </location>
</feature>
<dbReference type="OrthoDB" id="193300at2759"/>
<dbReference type="Gene3D" id="1.10.418.10">
    <property type="entry name" value="Calponin-like domain"/>
    <property type="match status" value="1"/>
</dbReference>
<dbReference type="FunFam" id="1.10.418.10:FF:000059">
    <property type="entry name" value="RIKEN cDNA 6430531B16 gene"/>
    <property type="match status" value="1"/>
</dbReference>
<dbReference type="EMBL" id="JAFCMP010000080">
    <property type="protein sequence ID" value="KAG5187851.1"/>
    <property type="molecule type" value="Genomic_DNA"/>
</dbReference>
<organism evidence="8 9">
    <name type="scientific">Tribonema minus</name>
    <dbReference type="NCBI Taxonomy" id="303371"/>
    <lineage>
        <taxon>Eukaryota</taxon>
        <taxon>Sar</taxon>
        <taxon>Stramenopiles</taxon>
        <taxon>Ochrophyta</taxon>
        <taxon>PX clade</taxon>
        <taxon>Xanthophyceae</taxon>
        <taxon>Tribonematales</taxon>
        <taxon>Tribonemataceae</taxon>
        <taxon>Tribonema</taxon>
    </lineage>
</organism>
<evidence type="ECO:0000313" key="9">
    <source>
        <dbReference type="Proteomes" id="UP000664859"/>
    </source>
</evidence>
<gene>
    <name evidence="8" type="ORF">JKP88DRAFT_353554</name>
</gene>
<feature type="transmembrane region" description="Helical" evidence="6">
    <location>
        <begin position="285"/>
        <end position="307"/>
    </location>
</feature>
<keyword evidence="4 6" id="KW-0472">Membrane</keyword>
<feature type="region of interest" description="Disordered" evidence="5">
    <location>
        <begin position="415"/>
        <end position="469"/>
    </location>
</feature>
<feature type="transmembrane region" description="Helical" evidence="6">
    <location>
        <begin position="632"/>
        <end position="655"/>
    </location>
</feature>
<evidence type="ECO:0000256" key="5">
    <source>
        <dbReference type="SAM" id="MobiDB-lite"/>
    </source>
</evidence>
<protein>
    <recommendedName>
        <fullName evidence="7">Calponin-homology (CH) domain-containing protein</fullName>
    </recommendedName>
</protein>
<feature type="region of interest" description="Disordered" evidence="5">
    <location>
        <begin position="202"/>
        <end position="246"/>
    </location>
</feature>
<feature type="region of interest" description="Disordered" evidence="5">
    <location>
        <begin position="118"/>
        <end position="163"/>
    </location>
</feature>
<dbReference type="InterPro" id="IPR023271">
    <property type="entry name" value="Aquaporin-like"/>
</dbReference>
<dbReference type="SUPFAM" id="SSF47576">
    <property type="entry name" value="Calponin-homology domain, CH-domain"/>
    <property type="match status" value="1"/>
</dbReference>
<dbReference type="PANTHER" id="PTHR12509">
    <property type="entry name" value="SPERMATOGENESIS-ASSOCIATED 4-RELATED"/>
    <property type="match status" value="1"/>
</dbReference>
<comment type="caution">
    <text evidence="8">The sequence shown here is derived from an EMBL/GenBank/DDBJ whole genome shotgun (WGS) entry which is preliminary data.</text>
</comment>
<keyword evidence="9" id="KW-1185">Reference proteome</keyword>
<name>A0A835Z5Z0_9STRA</name>
<dbReference type="GO" id="GO:0008017">
    <property type="term" value="F:microtubule binding"/>
    <property type="evidence" value="ECO:0007669"/>
    <property type="project" value="TreeGrafter"/>
</dbReference>
<comment type="subcellular location">
    <subcellularLocation>
        <location evidence="1">Membrane</location>
        <topology evidence="1">Multi-pass membrane protein</topology>
    </subcellularLocation>
</comment>
<dbReference type="GO" id="GO:0016020">
    <property type="term" value="C:membrane"/>
    <property type="evidence" value="ECO:0007669"/>
    <property type="project" value="UniProtKB-SubCell"/>
</dbReference>
<feature type="transmembrane region" description="Helical" evidence="6">
    <location>
        <begin position="831"/>
        <end position="851"/>
    </location>
</feature>
<dbReference type="PANTHER" id="PTHR12509:SF9">
    <property type="entry name" value="SPERM FLAGELLAR PROTEIN 1 ISOFORM X1"/>
    <property type="match status" value="1"/>
</dbReference>
<keyword evidence="2 6" id="KW-0812">Transmembrane</keyword>
<keyword evidence="3 6" id="KW-1133">Transmembrane helix</keyword>
<accession>A0A835Z5Z0</accession>
<dbReference type="InterPro" id="IPR001715">
    <property type="entry name" value="CH_dom"/>
</dbReference>
<evidence type="ECO:0000256" key="6">
    <source>
        <dbReference type="SAM" id="Phobius"/>
    </source>
</evidence>
<evidence type="ECO:0000256" key="2">
    <source>
        <dbReference type="ARBA" id="ARBA00022692"/>
    </source>
</evidence>
<dbReference type="AlphaFoldDB" id="A0A835Z5Z0"/>
<dbReference type="Pfam" id="PF06294">
    <property type="entry name" value="CH_2"/>
    <property type="match status" value="1"/>
</dbReference>
<evidence type="ECO:0000256" key="1">
    <source>
        <dbReference type="ARBA" id="ARBA00004141"/>
    </source>
</evidence>
<evidence type="ECO:0000259" key="7">
    <source>
        <dbReference type="PROSITE" id="PS50021"/>
    </source>
</evidence>
<dbReference type="GO" id="GO:0005930">
    <property type="term" value="C:axoneme"/>
    <property type="evidence" value="ECO:0007669"/>
    <property type="project" value="TreeGrafter"/>
</dbReference>
<evidence type="ECO:0000256" key="3">
    <source>
        <dbReference type="ARBA" id="ARBA00022989"/>
    </source>
</evidence>
<feature type="transmembrane region" description="Helical" evidence="6">
    <location>
        <begin position="808"/>
        <end position="825"/>
    </location>
</feature>
<evidence type="ECO:0000313" key="8">
    <source>
        <dbReference type="EMBL" id="KAG5187851.1"/>
    </source>
</evidence>
<dbReference type="InterPro" id="IPR052111">
    <property type="entry name" value="Spermatogenesis_Ciliary_MAP"/>
</dbReference>